<dbReference type="Proteomes" id="UP000233551">
    <property type="component" value="Unassembled WGS sequence"/>
</dbReference>
<dbReference type="AlphaFoldDB" id="A0A2I0KTU2"/>
<organism evidence="2 3">
    <name type="scientific">Punica granatum</name>
    <name type="common">Pomegranate</name>
    <dbReference type="NCBI Taxonomy" id="22663"/>
    <lineage>
        <taxon>Eukaryota</taxon>
        <taxon>Viridiplantae</taxon>
        <taxon>Streptophyta</taxon>
        <taxon>Embryophyta</taxon>
        <taxon>Tracheophyta</taxon>
        <taxon>Spermatophyta</taxon>
        <taxon>Magnoliopsida</taxon>
        <taxon>eudicotyledons</taxon>
        <taxon>Gunneridae</taxon>
        <taxon>Pentapetalae</taxon>
        <taxon>rosids</taxon>
        <taxon>malvids</taxon>
        <taxon>Myrtales</taxon>
        <taxon>Lythraceae</taxon>
        <taxon>Punica</taxon>
    </lineage>
</organism>
<sequence length="145" mass="16513">MQFRPPRMSLAPHLHYRLNGQLFTLLDNLCQNDQREMQIQDMLLEAVNFALVISCSRVTIHVLRRTFRRANPRSGARPRARAPPLARQRTRPRVPASLTLQRARQHARPCTAASQCLHARAPASRMPMPVHPSTGQHVQPSHPTL</sequence>
<evidence type="ECO:0000256" key="1">
    <source>
        <dbReference type="SAM" id="MobiDB-lite"/>
    </source>
</evidence>
<protein>
    <submittedName>
        <fullName evidence="2">Uncharacterized protein</fullName>
    </submittedName>
</protein>
<comment type="caution">
    <text evidence="2">The sequence shown here is derived from an EMBL/GenBank/DDBJ whole genome shotgun (WGS) entry which is preliminary data.</text>
</comment>
<proteinExistence type="predicted"/>
<feature type="region of interest" description="Disordered" evidence="1">
    <location>
        <begin position="124"/>
        <end position="145"/>
    </location>
</feature>
<evidence type="ECO:0000313" key="2">
    <source>
        <dbReference type="EMBL" id="PKI71895.1"/>
    </source>
</evidence>
<feature type="region of interest" description="Disordered" evidence="1">
    <location>
        <begin position="70"/>
        <end position="93"/>
    </location>
</feature>
<reference evidence="2 3" key="1">
    <citation type="submission" date="2017-11" db="EMBL/GenBank/DDBJ databases">
        <title>De-novo sequencing of pomegranate (Punica granatum L.) genome.</title>
        <authorList>
            <person name="Akparov Z."/>
            <person name="Amiraslanov A."/>
            <person name="Hajiyeva S."/>
            <person name="Abbasov M."/>
            <person name="Kaur K."/>
            <person name="Hamwieh A."/>
            <person name="Solovyev V."/>
            <person name="Salamov A."/>
            <person name="Braich B."/>
            <person name="Kosarev P."/>
            <person name="Mahmoud A."/>
            <person name="Hajiyev E."/>
            <person name="Babayeva S."/>
            <person name="Izzatullayeva V."/>
            <person name="Mammadov A."/>
            <person name="Mammadov A."/>
            <person name="Sharifova S."/>
            <person name="Ojaghi J."/>
            <person name="Eynullazada K."/>
            <person name="Bayramov B."/>
            <person name="Abdulazimova A."/>
            <person name="Shahmuradov I."/>
        </authorList>
    </citation>
    <scope>NUCLEOTIDE SEQUENCE [LARGE SCALE GENOMIC DNA]</scope>
    <source>
        <strain evidence="3">cv. AG2017</strain>
        <tissue evidence="2">Leaf</tissue>
    </source>
</reference>
<name>A0A2I0KTU2_PUNGR</name>
<accession>A0A2I0KTU2</accession>
<gene>
    <name evidence="2" type="ORF">CRG98_007754</name>
</gene>
<keyword evidence="3" id="KW-1185">Reference proteome</keyword>
<feature type="compositionally biased region" description="Basic residues" evidence="1">
    <location>
        <begin position="70"/>
        <end position="80"/>
    </location>
</feature>
<evidence type="ECO:0000313" key="3">
    <source>
        <dbReference type="Proteomes" id="UP000233551"/>
    </source>
</evidence>
<dbReference type="EMBL" id="PGOL01000355">
    <property type="protein sequence ID" value="PKI71895.1"/>
    <property type="molecule type" value="Genomic_DNA"/>
</dbReference>
<feature type="compositionally biased region" description="Polar residues" evidence="1">
    <location>
        <begin position="133"/>
        <end position="145"/>
    </location>
</feature>